<proteinExistence type="predicted"/>
<dbReference type="AlphaFoldDB" id="A0A2A9NAJ6"/>
<dbReference type="EMBL" id="KZ302945">
    <property type="protein sequence ID" value="PFH44740.1"/>
    <property type="molecule type" value="Genomic_DNA"/>
</dbReference>
<feature type="compositionally biased region" description="Polar residues" evidence="1">
    <location>
        <begin position="27"/>
        <end position="65"/>
    </location>
</feature>
<sequence>MVIDTPAKAVPEDTPALPANKSKKRSASSGPSNLSRPSTLSPSVSDTSTKVNNDSSPVSKCQKSSPDLAFGDSKDIMDVNSAYSGKILGDAQRVVMENALIAGASEPALR</sequence>
<accession>A0A2A9NAJ6</accession>
<dbReference type="Proteomes" id="UP000242287">
    <property type="component" value="Unassembled WGS sequence"/>
</dbReference>
<evidence type="ECO:0000256" key="1">
    <source>
        <dbReference type="SAM" id="MobiDB-lite"/>
    </source>
</evidence>
<organism evidence="2 3">
    <name type="scientific">Amanita thiersii Skay4041</name>
    <dbReference type="NCBI Taxonomy" id="703135"/>
    <lineage>
        <taxon>Eukaryota</taxon>
        <taxon>Fungi</taxon>
        <taxon>Dikarya</taxon>
        <taxon>Basidiomycota</taxon>
        <taxon>Agaricomycotina</taxon>
        <taxon>Agaricomycetes</taxon>
        <taxon>Agaricomycetidae</taxon>
        <taxon>Agaricales</taxon>
        <taxon>Pluteineae</taxon>
        <taxon>Amanitaceae</taxon>
        <taxon>Amanita</taxon>
    </lineage>
</organism>
<evidence type="ECO:0000313" key="2">
    <source>
        <dbReference type="EMBL" id="PFH44740.1"/>
    </source>
</evidence>
<feature type="region of interest" description="Disordered" evidence="1">
    <location>
        <begin position="1"/>
        <end position="74"/>
    </location>
</feature>
<protein>
    <submittedName>
        <fullName evidence="2">Uncharacterized protein</fullName>
    </submittedName>
</protein>
<evidence type="ECO:0000313" key="3">
    <source>
        <dbReference type="Proteomes" id="UP000242287"/>
    </source>
</evidence>
<reference evidence="2 3" key="1">
    <citation type="submission" date="2014-02" db="EMBL/GenBank/DDBJ databases">
        <title>Transposable element dynamics among asymbiotic and ectomycorrhizal Amanita fungi.</title>
        <authorList>
            <consortium name="DOE Joint Genome Institute"/>
            <person name="Hess J."/>
            <person name="Skrede I."/>
            <person name="Wolfe B."/>
            <person name="LaButti K."/>
            <person name="Ohm R.A."/>
            <person name="Grigoriev I.V."/>
            <person name="Pringle A."/>
        </authorList>
    </citation>
    <scope>NUCLEOTIDE SEQUENCE [LARGE SCALE GENOMIC DNA]</scope>
    <source>
        <strain evidence="2 3">SKay4041</strain>
    </source>
</reference>
<gene>
    <name evidence="2" type="ORF">AMATHDRAFT_11000</name>
</gene>
<name>A0A2A9NAJ6_9AGAR</name>
<keyword evidence="3" id="KW-1185">Reference proteome</keyword>